<reference evidence="7 8" key="1">
    <citation type="submission" date="2011-08" db="EMBL/GenBank/DDBJ databases">
        <authorList>
            <person name="Liu Z.J."/>
            <person name="Shi F.L."/>
            <person name="Lu J.Q."/>
            <person name="Li M."/>
            <person name="Wang Z.L."/>
        </authorList>
    </citation>
    <scope>NUCLEOTIDE SEQUENCE [LARGE SCALE GENOMIC DNA]</scope>
    <source>
        <strain evidence="7 8">USNM 41457</strain>
    </source>
</reference>
<feature type="transmembrane region" description="Helical" evidence="5">
    <location>
        <begin position="489"/>
        <end position="510"/>
    </location>
</feature>
<reference evidence="8" key="2">
    <citation type="submission" date="2015-07" db="EMBL/GenBank/DDBJ databases">
        <title>Contrasting host-pathogen interactions and genome evolution in two generalist and specialist microsporidian pathogens of mosquitoes.</title>
        <authorList>
            <consortium name="The Broad Institute Genomics Platform"/>
            <consortium name="The Broad Institute Genome Sequencing Center for Infectious Disease"/>
            <person name="Cuomo C.A."/>
            <person name="Sanscrainte N.D."/>
            <person name="Goldberg J.M."/>
            <person name="Heiman D."/>
            <person name="Young S."/>
            <person name="Zeng Q."/>
            <person name="Becnel J.J."/>
            <person name="Birren B.W."/>
        </authorList>
    </citation>
    <scope>NUCLEOTIDE SEQUENCE [LARGE SCALE GENOMIC DNA]</scope>
    <source>
        <strain evidence="8">USNM 41457</strain>
    </source>
</reference>
<keyword evidence="2 5" id="KW-0812">Transmembrane</keyword>
<feature type="transmembrane region" description="Helical" evidence="5">
    <location>
        <begin position="517"/>
        <end position="535"/>
    </location>
</feature>
<gene>
    <name evidence="7" type="ORF">EDEG_03460</name>
</gene>
<dbReference type="OrthoDB" id="18894at2759"/>
<sequence length="720" mass="82836">MITKRITTIILYVIIFYCISLTLGFFSSYVYSKKNYNFRFPLFITSMQNFIHYLLSIISIYLIKYFSRKRQRAKDAVLLQNKNHSEDKNKKKDLLNGKYSEKLNWNESNSEDFAVIKHKNIINEKKLHQNHFNAIENCGTKDFFESKNGVEIQSNQFNCSNSENKTPKVQLIYDGTTEKFQNKFFPVCRNVESFNTPNKYNKLYLTKDSLNKNSPYFINPKFNKNDQIVISGKKIDSQPDLKEEDFDESIKIYENKDESISDDFLSDTSLYNSCHSDIVIEDIHFLCENNSTHQCKLNVNNILNQAIQENKQNENVQTKFREKNGEVSVFSTNKLQNTVGMNNSSMQKTNMEPCSLVEIVGSNDSAFEKLSNCTREKNITENTLEDINYQTYKNPLDLRPNANDIKIFDNSFKSVKNNINYKNIITSHQKKNQDTSYDVSPEICENYKNRENKKSTINIRSFVYTTLPCAISAAIDIGLSSHALRNVSLAFYTMIKSSAPVFVLLSGFLFGIEKPSIALFLTIFTIGAGIFLTTIKKDTVTNTVNLCLSMTTFSLFFASFMGGFRWAFVQYLIEKRSVSNKSILYTIKELSLPIGIVLFIFSCYFEGFFNIVSSEFFRTNHAIKRNIGFIALSGCLSFLLIVSEFLLVSKTSVVFLSVSGIVKELLIVFISVCRKEISFDAINYGGLIISIIGMLLYNFLLFTKRRKQRNTDDDFELINE</sequence>
<evidence type="ECO:0000256" key="4">
    <source>
        <dbReference type="ARBA" id="ARBA00023136"/>
    </source>
</evidence>
<keyword evidence="3 5" id="KW-1133">Transmembrane helix</keyword>
<dbReference type="AlphaFoldDB" id="J9DHM0"/>
<feature type="transmembrane region" description="Helical" evidence="5">
    <location>
        <begin position="684"/>
        <end position="702"/>
    </location>
</feature>
<proteinExistence type="predicted"/>
<dbReference type="SUPFAM" id="SSF103481">
    <property type="entry name" value="Multidrug resistance efflux transporter EmrE"/>
    <property type="match status" value="1"/>
</dbReference>
<feature type="domain" description="Sugar phosphate transporter" evidence="6">
    <location>
        <begin position="451"/>
        <end position="698"/>
    </location>
</feature>
<dbReference type="PANTHER" id="PTHR11132">
    <property type="entry name" value="SOLUTE CARRIER FAMILY 35"/>
    <property type="match status" value="1"/>
</dbReference>
<dbReference type="InterPro" id="IPR050186">
    <property type="entry name" value="TPT_transporter"/>
</dbReference>
<feature type="transmembrane region" description="Helical" evidence="5">
    <location>
        <begin position="50"/>
        <end position="67"/>
    </location>
</feature>
<dbReference type="VEuPathDB" id="MicrosporidiaDB:EDEG_03460"/>
<evidence type="ECO:0000256" key="3">
    <source>
        <dbReference type="ARBA" id="ARBA00022989"/>
    </source>
</evidence>
<dbReference type="HOGENOM" id="CLU_384025_0_0_1"/>
<keyword evidence="4 5" id="KW-0472">Membrane</keyword>
<evidence type="ECO:0000256" key="1">
    <source>
        <dbReference type="ARBA" id="ARBA00004141"/>
    </source>
</evidence>
<comment type="caution">
    <text evidence="7">The sequence shown here is derived from an EMBL/GenBank/DDBJ whole genome shotgun (WGS) entry which is preliminary data.</text>
</comment>
<evidence type="ECO:0000313" key="8">
    <source>
        <dbReference type="Proteomes" id="UP000003163"/>
    </source>
</evidence>
<organism evidence="7 8">
    <name type="scientific">Edhazardia aedis (strain USNM 41457)</name>
    <name type="common">Microsporidian parasite</name>
    <dbReference type="NCBI Taxonomy" id="1003232"/>
    <lineage>
        <taxon>Eukaryota</taxon>
        <taxon>Fungi</taxon>
        <taxon>Fungi incertae sedis</taxon>
        <taxon>Microsporidia</taxon>
        <taxon>Edhazardia</taxon>
    </lineage>
</organism>
<dbReference type="STRING" id="1003232.J9DHM0"/>
<feature type="transmembrane region" description="Helical" evidence="5">
    <location>
        <begin position="462"/>
        <end position="483"/>
    </location>
</feature>
<dbReference type="Pfam" id="PF03151">
    <property type="entry name" value="TPT"/>
    <property type="match status" value="1"/>
</dbReference>
<feature type="transmembrane region" description="Helical" evidence="5">
    <location>
        <begin position="555"/>
        <end position="573"/>
    </location>
</feature>
<dbReference type="GO" id="GO:0016020">
    <property type="term" value="C:membrane"/>
    <property type="evidence" value="ECO:0007669"/>
    <property type="project" value="UniProtKB-SubCell"/>
</dbReference>
<feature type="transmembrane region" description="Helical" evidence="5">
    <location>
        <begin position="9"/>
        <end position="30"/>
    </location>
</feature>
<dbReference type="FunCoup" id="J9DHM0">
    <property type="interactions" value="105"/>
</dbReference>
<protein>
    <recommendedName>
        <fullName evidence="6">Sugar phosphate transporter domain-containing protein</fullName>
    </recommendedName>
</protein>
<dbReference type="InterPro" id="IPR004853">
    <property type="entry name" value="Sugar_P_trans_dom"/>
</dbReference>
<dbReference type="InParanoid" id="J9DHM0"/>
<accession>J9DHM0</accession>
<keyword evidence="8" id="KW-1185">Reference proteome</keyword>
<feature type="transmembrane region" description="Helical" evidence="5">
    <location>
        <begin position="594"/>
        <end position="612"/>
    </location>
</feature>
<comment type="subcellular location">
    <subcellularLocation>
        <location evidence="1">Membrane</location>
        <topology evidence="1">Multi-pass membrane protein</topology>
    </subcellularLocation>
</comment>
<feature type="transmembrane region" description="Helical" evidence="5">
    <location>
        <begin position="653"/>
        <end position="672"/>
    </location>
</feature>
<evidence type="ECO:0000256" key="5">
    <source>
        <dbReference type="SAM" id="Phobius"/>
    </source>
</evidence>
<dbReference type="InterPro" id="IPR037185">
    <property type="entry name" value="EmrE-like"/>
</dbReference>
<evidence type="ECO:0000313" key="7">
    <source>
        <dbReference type="EMBL" id="EJW02100.1"/>
    </source>
</evidence>
<dbReference type="Proteomes" id="UP000003163">
    <property type="component" value="Unassembled WGS sequence"/>
</dbReference>
<evidence type="ECO:0000259" key="6">
    <source>
        <dbReference type="Pfam" id="PF03151"/>
    </source>
</evidence>
<feature type="transmembrane region" description="Helical" evidence="5">
    <location>
        <begin position="627"/>
        <end position="646"/>
    </location>
</feature>
<evidence type="ECO:0000256" key="2">
    <source>
        <dbReference type="ARBA" id="ARBA00022692"/>
    </source>
</evidence>
<dbReference type="EMBL" id="AFBI03000090">
    <property type="protein sequence ID" value="EJW02100.1"/>
    <property type="molecule type" value="Genomic_DNA"/>
</dbReference>
<name>J9DHM0_EDHAE</name>